<evidence type="ECO:0000313" key="1">
    <source>
        <dbReference type="EMBL" id="KAJ9098815.1"/>
    </source>
</evidence>
<keyword evidence="2" id="KW-1185">Reference proteome</keyword>
<gene>
    <name evidence="1" type="ORF">QFC20_005868</name>
</gene>
<organism evidence="1 2">
    <name type="scientific">Naganishia adeliensis</name>
    <dbReference type="NCBI Taxonomy" id="92952"/>
    <lineage>
        <taxon>Eukaryota</taxon>
        <taxon>Fungi</taxon>
        <taxon>Dikarya</taxon>
        <taxon>Basidiomycota</taxon>
        <taxon>Agaricomycotina</taxon>
        <taxon>Tremellomycetes</taxon>
        <taxon>Filobasidiales</taxon>
        <taxon>Filobasidiaceae</taxon>
        <taxon>Naganishia</taxon>
    </lineage>
</organism>
<proteinExistence type="predicted"/>
<name>A0ACC2VHC7_9TREE</name>
<comment type="caution">
    <text evidence="1">The sequence shown here is derived from an EMBL/GenBank/DDBJ whole genome shotgun (WGS) entry which is preliminary data.</text>
</comment>
<protein>
    <submittedName>
        <fullName evidence="1">Uncharacterized protein</fullName>
    </submittedName>
</protein>
<dbReference type="Proteomes" id="UP001230649">
    <property type="component" value="Unassembled WGS sequence"/>
</dbReference>
<evidence type="ECO:0000313" key="2">
    <source>
        <dbReference type="Proteomes" id="UP001230649"/>
    </source>
</evidence>
<reference evidence="1" key="1">
    <citation type="submission" date="2023-04" db="EMBL/GenBank/DDBJ databases">
        <title>Draft Genome sequencing of Naganishia species isolated from polar environments using Oxford Nanopore Technology.</title>
        <authorList>
            <person name="Leo P."/>
            <person name="Venkateswaran K."/>
        </authorList>
    </citation>
    <scope>NUCLEOTIDE SEQUENCE</scope>
    <source>
        <strain evidence="1">MNA-CCFEE 5262</strain>
    </source>
</reference>
<sequence length="646" mass="70888">MSIPATPPVNTRQPTHAPKSSMHTALHSRARRQAAQAPETLQSVRESMMRRINVIKEGDVVMLRLPSEAIKSVVVTSTGLTSLGKYGTFPTSELIGKHYDITYEVVSPKSSETSDAAEAAMLLDEATPVPESEKTEAANAGKKGKKAGKKEKGRNAVASTSTEGAGNILVPRRPARIEELQETDATNELIDDISGQEVESNLLTAEEIHGLRAEGVDGAEIIRIQEERHNRFKLKTEFSKEKWRKRKEKKYSMTVTPLAPTPNNLIEYYNARTPATILSLRRDTLSQLLNLANIRPDGRYLVIDDCGGLLIGCDTRASWRTRPPGWPVLEAMNFEKKILDRCLVWLNWSLAAEEYTSVEGVDGGDDEDDEVPEGETEAEREKRERKVQAKARRKNKQVADLERTRDELHRGGWDGLISASLVSPPSFLSRLTPYLAGSAPIVVYSQFQSVLAQTLSGMRSRPEYLAPSLTESFMRRYQVLPGRTHPTMSTSGTGGYLLHTLRVIPSTESVINRTAARRINRNNQKAKKLAATSTEATPERSLETVKRVHSAGDAGLVVPDHPAKKARLDSTLHLQEATALADSTPVDTDMGSEDRNELVETVALMDADPSDSGVVGEVADAVLAAEEAGLQAALDEVTREADATME</sequence>
<dbReference type="EMBL" id="JASBWS010000090">
    <property type="protein sequence ID" value="KAJ9098815.1"/>
    <property type="molecule type" value="Genomic_DNA"/>
</dbReference>
<accession>A0ACC2VHC7</accession>